<evidence type="ECO:0000256" key="9">
    <source>
        <dbReference type="SAM" id="Phobius"/>
    </source>
</evidence>
<feature type="transmembrane region" description="Helical" evidence="9">
    <location>
        <begin position="281"/>
        <end position="299"/>
    </location>
</feature>
<keyword evidence="5 9" id="KW-0812">Transmembrane</keyword>
<dbReference type="GO" id="GO:0055085">
    <property type="term" value="P:transmembrane transport"/>
    <property type="evidence" value="ECO:0007669"/>
    <property type="project" value="TreeGrafter"/>
</dbReference>
<feature type="transmembrane region" description="Helical" evidence="9">
    <location>
        <begin position="115"/>
        <end position="140"/>
    </location>
</feature>
<evidence type="ECO:0000313" key="11">
    <source>
        <dbReference type="Proteomes" id="UP000527616"/>
    </source>
</evidence>
<dbReference type="RefSeq" id="WP_179443732.1">
    <property type="nucleotide sequence ID" value="NZ_JACBZS010000001.1"/>
</dbReference>
<feature type="compositionally biased region" description="Low complexity" evidence="8">
    <location>
        <begin position="8"/>
        <end position="17"/>
    </location>
</feature>
<name>A0A7Z0IJM3_9ACTN</name>
<accession>A0A7Z0IJM3</accession>
<comment type="caution">
    <text evidence="10">The sequence shown here is derived from an EMBL/GenBank/DDBJ whole genome shotgun (WGS) entry which is preliminary data.</text>
</comment>
<evidence type="ECO:0000256" key="4">
    <source>
        <dbReference type="ARBA" id="ARBA00022475"/>
    </source>
</evidence>
<dbReference type="PANTHER" id="PTHR21716">
    <property type="entry name" value="TRANSMEMBRANE PROTEIN"/>
    <property type="match status" value="1"/>
</dbReference>
<dbReference type="Pfam" id="PF01594">
    <property type="entry name" value="AI-2E_transport"/>
    <property type="match status" value="1"/>
</dbReference>
<keyword evidence="7 9" id="KW-0472">Membrane</keyword>
<comment type="similarity">
    <text evidence="2">Belongs to the autoinducer-2 exporter (AI-2E) (TC 2.A.86) family.</text>
</comment>
<feature type="transmembrane region" description="Helical" evidence="9">
    <location>
        <begin position="251"/>
        <end position="275"/>
    </location>
</feature>
<gene>
    <name evidence="10" type="ORF">GGQ54_000255</name>
</gene>
<reference evidence="10 11" key="1">
    <citation type="submission" date="2020-07" db="EMBL/GenBank/DDBJ databases">
        <title>Sequencing the genomes of 1000 actinobacteria strains.</title>
        <authorList>
            <person name="Klenk H.-P."/>
        </authorList>
    </citation>
    <scope>NUCLEOTIDE SEQUENCE [LARGE SCALE GENOMIC DNA]</scope>
    <source>
        <strain evidence="10 11">DSM 103164</strain>
    </source>
</reference>
<comment type="subcellular location">
    <subcellularLocation>
        <location evidence="1">Cell membrane</location>
        <topology evidence="1">Multi-pass membrane protein</topology>
    </subcellularLocation>
</comment>
<evidence type="ECO:0000256" key="1">
    <source>
        <dbReference type="ARBA" id="ARBA00004651"/>
    </source>
</evidence>
<dbReference type="Proteomes" id="UP000527616">
    <property type="component" value="Unassembled WGS sequence"/>
</dbReference>
<organism evidence="10 11">
    <name type="scientific">Naumannella cuiyingiana</name>
    <dbReference type="NCBI Taxonomy" id="1347891"/>
    <lineage>
        <taxon>Bacteria</taxon>
        <taxon>Bacillati</taxon>
        <taxon>Actinomycetota</taxon>
        <taxon>Actinomycetes</taxon>
        <taxon>Propionibacteriales</taxon>
        <taxon>Propionibacteriaceae</taxon>
        <taxon>Naumannella</taxon>
    </lineage>
</organism>
<dbReference type="EMBL" id="JACBZS010000001">
    <property type="protein sequence ID" value="NYI69695.1"/>
    <property type="molecule type" value="Genomic_DNA"/>
</dbReference>
<feature type="transmembrane region" description="Helical" evidence="9">
    <location>
        <begin position="193"/>
        <end position="219"/>
    </location>
</feature>
<feature type="transmembrane region" description="Helical" evidence="9">
    <location>
        <begin position="59"/>
        <end position="79"/>
    </location>
</feature>
<keyword evidence="4" id="KW-1003">Cell membrane</keyword>
<evidence type="ECO:0000256" key="8">
    <source>
        <dbReference type="SAM" id="MobiDB-lite"/>
    </source>
</evidence>
<evidence type="ECO:0000256" key="3">
    <source>
        <dbReference type="ARBA" id="ARBA00022448"/>
    </source>
</evidence>
<evidence type="ECO:0000256" key="6">
    <source>
        <dbReference type="ARBA" id="ARBA00022989"/>
    </source>
</evidence>
<dbReference type="InterPro" id="IPR002549">
    <property type="entry name" value="AI-2E-like"/>
</dbReference>
<feature type="transmembrane region" description="Helical" evidence="9">
    <location>
        <begin position="306"/>
        <end position="330"/>
    </location>
</feature>
<dbReference type="AlphaFoldDB" id="A0A7Z0IJM3"/>
<keyword evidence="11" id="KW-1185">Reference proteome</keyword>
<dbReference type="PANTHER" id="PTHR21716:SF53">
    <property type="entry name" value="PERMEASE PERM-RELATED"/>
    <property type="match status" value="1"/>
</dbReference>
<evidence type="ECO:0000256" key="5">
    <source>
        <dbReference type="ARBA" id="ARBA00022692"/>
    </source>
</evidence>
<evidence type="ECO:0000256" key="7">
    <source>
        <dbReference type="ARBA" id="ARBA00023136"/>
    </source>
</evidence>
<evidence type="ECO:0000256" key="2">
    <source>
        <dbReference type="ARBA" id="ARBA00009773"/>
    </source>
</evidence>
<proteinExistence type="inferred from homology"/>
<keyword evidence="6 9" id="KW-1133">Transmembrane helix</keyword>
<sequence length="394" mass="41376">MSADPARRGLLGRLRGLTTNQPTDPPAGEGVPGDTDPGEAPPPAPSGPIRSGLAQMSPFAVGFLGTLGVLAALGVGLMVIRLQSVIMLVVLSLFIALGLNPLVEFLTRRGLRRGIGVLGVAVIGLGLVALALWAIIPIVIDQVNSLSAAMPAVLDRLLTNPRIAALDHDYQISQRLSDFIGSGQWANQAFGGLLGAGVAVANTVFSLVVTIVLTLYFLISLPSIKRAIYQLAPASRRPRARYLADKMMRQVGGYLTGMFFVSLCAATCAFIFLNIAGIGRYALALAIVVALFAFIPLVGSTISLTIVALIGFSLSIPQGVACVIYGLVYQQFDAYVIQPRVFQRSVDVPGVIVVIAAISGGILYGVVGAILAIPVAAVLLLLYREVLVPRLDRS</sequence>
<feature type="region of interest" description="Disordered" evidence="8">
    <location>
        <begin position="1"/>
        <end position="48"/>
    </location>
</feature>
<evidence type="ECO:0000313" key="10">
    <source>
        <dbReference type="EMBL" id="NYI69695.1"/>
    </source>
</evidence>
<protein>
    <submittedName>
        <fullName evidence="10">Putative PurR-regulated permease PerM</fullName>
    </submittedName>
</protein>
<dbReference type="GO" id="GO:0005886">
    <property type="term" value="C:plasma membrane"/>
    <property type="evidence" value="ECO:0007669"/>
    <property type="project" value="UniProtKB-SubCell"/>
</dbReference>
<feature type="transmembrane region" description="Helical" evidence="9">
    <location>
        <begin position="85"/>
        <end position="103"/>
    </location>
</feature>
<keyword evidence="3" id="KW-0813">Transport</keyword>
<feature type="transmembrane region" description="Helical" evidence="9">
    <location>
        <begin position="350"/>
        <end position="383"/>
    </location>
</feature>